<organism evidence="1 2">
    <name type="scientific">Caldichromatium japonicum</name>
    <dbReference type="NCBI Taxonomy" id="2699430"/>
    <lineage>
        <taxon>Bacteria</taxon>
        <taxon>Pseudomonadati</taxon>
        <taxon>Pseudomonadota</taxon>
        <taxon>Gammaproteobacteria</taxon>
        <taxon>Chromatiales</taxon>
        <taxon>Chromatiaceae</taxon>
        <taxon>Caldichromatium</taxon>
    </lineage>
</organism>
<gene>
    <name evidence="1" type="ORF">GWK36_06065</name>
</gene>
<accession>A0A6G7VC34</accession>
<evidence type="ECO:0000313" key="2">
    <source>
        <dbReference type="Proteomes" id="UP000502699"/>
    </source>
</evidence>
<dbReference type="AlphaFoldDB" id="A0A6G7VC34"/>
<reference evidence="2" key="1">
    <citation type="submission" date="2020-01" db="EMBL/GenBank/DDBJ databases">
        <title>Caldichromatium gen. nov., sp. nov., a thermophilic purple sulfur bacterium member of the family Chromatiaceae isolated from Nakabusa hot spring, Japan.</title>
        <authorList>
            <person name="Saini M.K."/>
            <person name="Hanada S."/>
            <person name="Tank M."/>
        </authorList>
    </citation>
    <scope>NUCLEOTIDE SEQUENCE [LARGE SCALE GENOMIC DNA]</scope>
    <source>
        <strain evidence="2">No.7</strain>
    </source>
</reference>
<keyword evidence="2" id="KW-1185">Reference proteome</keyword>
<sequence length="66" mass="7849">MMDFYEIYEEFAQSMGEVQARLLTKTLRQMYGELQQTVTKAEFAELKAVVRDLAEAQKRTDKDWMH</sequence>
<name>A0A6G7VC34_9GAMM</name>
<dbReference type="Proteomes" id="UP000502699">
    <property type="component" value="Chromosome"/>
</dbReference>
<proteinExistence type="predicted"/>
<dbReference type="RefSeq" id="WP_166270384.1">
    <property type="nucleotide sequence ID" value="NZ_CP048029.1"/>
</dbReference>
<dbReference type="EMBL" id="CP048029">
    <property type="protein sequence ID" value="QIK37619.1"/>
    <property type="molecule type" value="Genomic_DNA"/>
</dbReference>
<evidence type="ECO:0000313" key="1">
    <source>
        <dbReference type="EMBL" id="QIK37619.1"/>
    </source>
</evidence>
<protein>
    <submittedName>
        <fullName evidence="1">Uncharacterized protein</fullName>
    </submittedName>
</protein>
<dbReference type="KEGG" id="cjap:GWK36_06065"/>